<dbReference type="InterPro" id="IPR008792">
    <property type="entry name" value="PQQD"/>
</dbReference>
<dbReference type="InterPro" id="IPR041881">
    <property type="entry name" value="PqqD_sf"/>
</dbReference>
<dbReference type="Gene3D" id="1.10.10.1150">
    <property type="entry name" value="Coenzyme PQQ synthesis protein D (PqqD)"/>
    <property type="match status" value="1"/>
</dbReference>
<dbReference type="Proteomes" id="UP000092024">
    <property type="component" value="Unassembled WGS sequence"/>
</dbReference>
<dbReference type="AlphaFoldDB" id="A0A1A5YC65"/>
<dbReference type="STRING" id="1844972.A7K91_09395"/>
<dbReference type="NCBIfam" id="NF033536">
    <property type="entry name" value="lasso_PqqD_Bac"/>
    <property type="match status" value="1"/>
</dbReference>
<accession>A0A1A5YC65</accession>
<comment type="caution">
    <text evidence="1">The sequence shown here is derived from an EMBL/GenBank/DDBJ whole genome shotgun (WGS) entry which is preliminary data.</text>
</comment>
<gene>
    <name evidence="1" type="ORF">A7K91_09395</name>
</gene>
<reference evidence="1 2" key="1">
    <citation type="submission" date="2016-05" db="EMBL/GenBank/DDBJ databases">
        <title>Paenibacillus oryzae. sp. nov., isolated from the rice root.</title>
        <authorList>
            <person name="Zhang J."/>
            <person name="Zhang X."/>
        </authorList>
    </citation>
    <scope>NUCLEOTIDE SEQUENCE [LARGE SCALE GENOMIC DNA]</scope>
    <source>
        <strain evidence="1 2">1DrF-4</strain>
    </source>
</reference>
<dbReference type="EMBL" id="LYPA01000076">
    <property type="protein sequence ID" value="OBR62990.1"/>
    <property type="molecule type" value="Genomic_DNA"/>
</dbReference>
<dbReference type="Pfam" id="PF05402">
    <property type="entry name" value="PqqD"/>
    <property type="match status" value="1"/>
</dbReference>
<proteinExistence type="predicted"/>
<organism evidence="1 2">
    <name type="scientific">Paenibacillus oryzae</name>
    <dbReference type="NCBI Taxonomy" id="1844972"/>
    <lineage>
        <taxon>Bacteria</taxon>
        <taxon>Bacillati</taxon>
        <taxon>Bacillota</taxon>
        <taxon>Bacilli</taxon>
        <taxon>Bacillales</taxon>
        <taxon>Paenibacillaceae</taxon>
        <taxon>Paenibacillus</taxon>
    </lineage>
</organism>
<sequence>MTHSLKLTVVQSFNYIASDMNGERVLLCVDSGKYYNLGAIGTVIWDHMEKPVTVGSIVQSLLDQYEVDRPSCEAEVFAFLARLSEERLIRFGV</sequence>
<evidence type="ECO:0000313" key="1">
    <source>
        <dbReference type="EMBL" id="OBR62990.1"/>
    </source>
</evidence>
<evidence type="ECO:0000313" key="2">
    <source>
        <dbReference type="Proteomes" id="UP000092024"/>
    </source>
</evidence>
<protein>
    <submittedName>
        <fullName evidence="1">Uncharacterized protein</fullName>
    </submittedName>
</protein>
<name>A0A1A5YC65_9BACL</name>
<keyword evidence="2" id="KW-1185">Reference proteome</keyword>